<organism evidence="2">
    <name type="scientific">Anguilla anguilla</name>
    <name type="common">European freshwater eel</name>
    <name type="synonym">Muraena anguilla</name>
    <dbReference type="NCBI Taxonomy" id="7936"/>
    <lineage>
        <taxon>Eukaryota</taxon>
        <taxon>Metazoa</taxon>
        <taxon>Chordata</taxon>
        <taxon>Craniata</taxon>
        <taxon>Vertebrata</taxon>
        <taxon>Euteleostomi</taxon>
        <taxon>Actinopterygii</taxon>
        <taxon>Neopterygii</taxon>
        <taxon>Teleostei</taxon>
        <taxon>Anguilliformes</taxon>
        <taxon>Anguillidae</taxon>
        <taxon>Anguilla</taxon>
    </lineage>
</organism>
<evidence type="ECO:0000256" key="1">
    <source>
        <dbReference type="SAM" id="Phobius"/>
    </source>
</evidence>
<protein>
    <submittedName>
        <fullName evidence="2">Uncharacterized protein</fullName>
    </submittedName>
</protein>
<dbReference type="AlphaFoldDB" id="A0A0E9SSC4"/>
<reference evidence="2" key="2">
    <citation type="journal article" date="2015" name="Fish Shellfish Immunol.">
        <title>Early steps in the European eel (Anguilla anguilla)-Vibrio vulnificus interaction in the gills: Role of the RtxA13 toxin.</title>
        <authorList>
            <person name="Callol A."/>
            <person name="Pajuelo D."/>
            <person name="Ebbesson L."/>
            <person name="Teles M."/>
            <person name="MacKenzie S."/>
            <person name="Amaro C."/>
        </authorList>
    </citation>
    <scope>NUCLEOTIDE SEQUENCE</scope>
</reference>
<dbReference type="EMBL" id="GBXM01065164">
    <property type="protein sequence ID" value="JAH43413.1"/>
    <property type="molecule type" value="Transcribed_RNA"/>
</dbReference>
<keyword evidence="1" id="KW-0812">Transmembrane</keyword>
<feature type="transmembrane region" description="Helical" evidence="1">
    <location>
        <begin position="15"/>
        <end position="35"/>
    </location>
</feature>
<evidence type="ECO:0000313" key="2">
    <source>
        <dbReference type="EMBL" id="JAH43413.1"/>
    </source>
</evidence>
<sequence>MLVIAGSFRKTYRTLTFYFGRALGCFTGILTYFYPSRPPLSASKMGLYSSRWDCFSVF</sequence>
<name>A0A0E9SSC4_ANGAN</name>
<keyword evidence="1" id="KW-1133">Transmembrane helix</keyword>
<reference evidence="2" key="1">
    <citation type="submission" date="2014-11" db="EMBL/GenBank/DDBJ databases">
        <authorList>
            <person name="Amaro Gonzalez C."/>
        </authorList>
    </citation>
    <scope>NUCLEOTIDE SEQUENCE</scope>
</reference>
<keyword evidence="1" id="KW-0472">Membrane</keyword>
<accession>A0A0E9SSC4</accession>
<proteinExistence type="predicted"/>